<keyword evidence="1" id="KW-0732">Signal</keyword>
<organism evidence="3 4">
    <name type="scientific">Candidatus Bilophila faecipullorum</name>
    <dbReference type="NCBI Taxonomy" id="2838482"/>
    <lineage>
        <taxon>Bacteria</taxon>
        <taxon>Pseudomonadati</taxon>
        <taxon>Thermodesulfobacteriota</taxon>
        <taxon>Desulfovibrionia</taxon>
        <taxon>Desulfovibrionales</taxon>
        <taxon>Desulfovibrionaceae</taxon>
        <taxon>Bilophila</taxon>
    </lineage>
</organism>
<dbReference type="PROSITE" id="PS51257">
    <property type="entry name" value="PROKAR_LIPOPROTEIN"/>
    <property type="match status" value="1"/>
</dbReference>
<comment type="caution">
    <text evidence="3">The sequence shown here is derived from an EMBL/GenBank/DDBJ whole genome shotgun (WGS) entry which is preliminary data.</text>
</comment>
<dbReference type="Proteomes" id="UP000824264">
    <property type="component" value="Unassembled WGS sequence"/>
</dbReference>
<reference evidence="3" key="1">
    <citation type="journal article" date="2021" name="PeerJ">
        <title>Extensive microbial diversity within the chicken gut microbiome revealed by metagenomics and culture.</title>
        <authorList>
            <person name="Gilroy R."/>
            <person name="Ravi A."/>
            <person name="Getino M."/>
            <person name="Pursley I."/>
            <person name="Horton D.L."/>
            <person name="Alikhan N.F."/>
            <person name="Baker D."/>
            <person name="Gharbi K."/>
            <person name="Hall N."/>
            <person name="Watson M."/>
            <person name="Adriaenssens E.M."/>
            <person name="Foster-Nyarko E."/>
            <person name="Jarju S."/>
            <person name="Secka A."/>
            <person name="Antonio M."/>
            <person name="Oren A."/>
            <person name="Chaudhuri R.R."/>
            <person name="La Ragione R."/>
            <person name="Hildebrand F."/>
            <person name="Pallen M.J."/>
        </authorList>
    </citation>
    <scope>NUCLEOTIDE SEQUENCE</scope>
    <source>
        <strain evidence="3">ChiSxjej5B17-1746</strain>
    </source>
</reference>
<evidence type="ECO:0000313" key="4">
    <source>
        <dbReference type="Proteomes" id="UP000824264"/>
    </source>
</evidence>
<accession>A0A9D1R1A8</accession>
<dbReference type="InterPro" id="IPR050229">
    <property type="entry name" value="GlpE_sulfurtransferase"/>
</dbReference>
<feature type="domain" description="Rhodanese" evidence="2">
    <location>
        <begin position="48"/>
        <end position="112"/>
    </location>
</feature>
<dbReference type="GO" id="GO:0004792">
    <property type="term" value="F:thiosulfate-cyanide sulfurtransferase activity"/>
    <property type="evidence" value="ECO:0007669"/>
    <property type="project" value="InterPro"/>
</dbReference>
<dbReference type="Pfam" id="PF00581">
    <property type="entry name" value="Rhodanese"/>
    <property type="match status" value="1"/>
</dbReference>
<dbReference type="PROSITE" id="PS50206">
    <property type="entry name" value="RHODANESE_3"/>
    <property type="match status" value="1"/>
</dbReference>
<feature type="chain" id="PRO_5038402538" evidence="1">
    <location>
        <begin position="28"/>
        <end position="137"/>
    </location>
</feature>
<evidence type="ECO:0000256" key="1">
    <source>
        <dbReference type="SAM" id="SignalP"/>
    </source>
</evidence>
<dbReference type="SUPFAM" id="SSF52821">
    <property type="entry name" value="Rhodanese/Cell cycle control phosphatase"/>
    <property type="match status" value="1"/>
</dbReference>
<reference evidence="3" key="2">
    <citation type="submission" date="2021-04" db="EMBL/GenBank/DDBJ databases">
        <authorList>
            <person name="Gilroy R."/>
        </authorList>
    </citation>
    <scope>NUCLEOTIDE SEQUENCE</scope>
    <source>
        <strain evidence="3">ChiSxjej5B17-1746</strain>
    </source>
</reference>
<dbReference type="PROSITE" id="PS00380">
    <property type="entry name" value="RHODANESE_1"/>
    <property type="match status" value="1"/>
</dbReference>
<dbReference type="Gene3D" id="3.40.250.10">
    <property type="entry name" value="Rhodanese-like domain"/>
    <property type="match status" value="1"/>
</dbReference>
<dbReference type="InterPro" id="IPR001763">
    <property type="entry name" value="Rhodanese-like_dom"/>
</dbReference>
<name>A0A9D1R1A8_9BACT</name>
<sequence length="137" mass="14807">MKRLTAPCLGLVMACLLLLTAVQITPAADLPASGALTPAQALEVMKSLGDKLAVVDVRTPEEFAQGHVPGALLLPVQTLEEEMDKVPADRPVLLLCRTGHRAGIAYKMIRKARPDQKTLWFLKGIPVYAADGTFSFR</sequence>
<dbReference type="PANTHER" id="PTHR43031">
    <property type="entry name" value="FAD-DEPENDENT OXIDOREDUCTASE"/>
    <property type="match status" value="1"/>
</dbReference>
<evidence type="ECO:0000313" key="3">
    <source>
        <dbReference type="EMBL" id="HIW78980.1"/>
    </source>
</evidence>
<dbReference type="PANTHER" id="PTHR43031:SF1">
    <property type="entry name" value="PYRIDINE NUCLEOTIDE-DISULPHIDE OXIDOREDUCTASE"/>
    <property type="match status" value="1"/>
</dbReference>
<gene>
    <name evidence="3" type="ORF">H9874_07535</name>
</gene>
<dbReference type="CDD" id="cd00158">
    <property type="entry name" value="RHOD"/>
    <property type="match status" value="1"/>
</dbReference>
<dbReference type="InterPro" id="IPR001307">
    <property type="entry name" value="Thiosulphate_STrfase_CS"/>
</dbReference>
<proteinExistence type="predicted"/>
<dbReference type="InterPro" id="IPR036873">
    <property type="entry name" value="Rhodanese-like_dom_sf"/>
</dbReference>
<protein>
    <submittedName>
        <fullName evidence="3">Rhodanese-like domain-containing protein</fullName>
    </submittedName>
</protein>
<dbReference type="EMBL" id="DXGI01000286">
    <property type="protein sequence ID" value="HIW78980.1"/>
    <property type="molecule type" value="Genomic_DNA"/>
</dbReference>
<dbReference type="SMART" id="SM00450">
    <property type="entry name" value="RHOD"/>
    <property type="match status" value="1"/>
</dbReference>
<dbReference type="AlphaFoldDB" id="A0A9D1R1A8"/>
<evidence type="ECO:0000259" key="2">
    <source>
        <dbReference type="PROSITE" id="PS50206"/>
    </source>
</evidence>
<feature type="signal peptide" evidence="1">
    <location>
        <begin position="1"/>
        <end position="27"/>
    </location>
</feature>